<dbReference type="EMBL" id="LT629973">
    <property type="protein sequence ID" value="SEH80091.1"/>
    <property type="molecule type" value="Genomic_DNA"/>
</dbReference>
<evidence type="ECO:0000313" key="3">
    <source>
        <dbReference type="Proteomes" id="UP000176204"/>
    </source>
</evidence>
<organism evidence="2 3">
    <name type="scientific">Akkermansia glycaniphila</name>
    <dbReference type="NCBI Taxonomy" id="1679444"/>
    <lineage>
        <taxon>Bacteria</taxon>
        <taxon>Pseudomonadati</taxon>
        <taxon>Verrucomicrobiota</taxon>
        <taxon>Verrucomicrobiia</taxon>
        <taxon>Verrucomicrobiales</taxon>
        <taxon>Akkermansiaceae</taxon>
        <taxon>Akkermansia</taxon>
    </lineage>
</organism>
<feature type="transmembrane region" description="Helical" evidence="1">
    <location>
        <begin position="110"/>
        <end position="128"/>
    </location>
</feature>
<reference evidence="3" key="1">
    <citation type="submission" date="2016-09" db="EMBL/GenBank/DDBJ databases">
        <authorList>
            <person name="Koehorst J."/>
        </authorList>
    </citation>
    <scope>NUCLEOTIDE SEQUENCE [LARGE SCALE GENOMIC DNA]</scope>
</reference>
<dbReference type="RefSeq" id="WP_067774839.1">
    <property type="nucleotide sequence ID" value="NZ_LIGX01000019.1"/>
</dbReference>
<evidence type="ECO:0000313" key="2">
    <source>
        <dbReference type="EMBL" id="SEH80091.1"/>
    </source>
</evidence>
<feature type="transmembrane region" description="Helical" evidence="1">
    <location>
        <begin position="62"/>
        <end position="89"/>
    </location>
</feature>
<keyword evidence="1" id="KW-1133">Transmembrane helix</keyword>
<accession>A0A1C7PCU6</accession>
<keyword evidence="1" id="KW-0472">Membrane</keyword>
<gene>
    <name evidence="2" type="ORF">PYTT_0849</name>
</gene>
<name>A0A1C7PCU6_9BACT</name>
<feature type="transmembrane region" description="Helical" evidence="1">
    <location>
        <begin position="37"/>
        <end position="56"/>
    </location>
</feature>
<dbReference type="STRING" id="1679444.PYTT_0849"/>
<keyword evidence="1" id="KW-0812">Transmembrane</keyword>
<sequence length="198" mass="21811">MFPNPKLAEVLAIIIVLAMPLFAATLIALRRYKTWKIILTLILCTWFSSLATLVTVNPPENGLAFFANLLLGWIYAAPVIPFLLLFLCIRAISTRLLPRTVPFLKNAAGIALRVIIFGCILGIGYGLLPPGEEYLKDQARSHAHDFGWEDVPGTNASITITPCSSGWQATWLHSDSKTSSSIYMNLYGAFDYSESNST</sequence>
<protein>
    <submittedName>
        <fullName evidence="2">Uncharacterized protein</fullName>
    </submittedName>
</protein>
<dbReference type="Proteomes" id="UP000176204">
    <property type="component" value="Chromosome I"/>
</dbReference>
<feature type="transmembrane region" description="Helical" evidence="1">
    <location>
        <begin position="12"/>
        <end position="30"/>
    </location>
</feature>
<proteinExistence type="predicted"/>
<dbReference type="KEGG" id="agl:PYTT_0849"/>
<keyword evidence="3" id="KW-1185">Reference proteome</keyword>
<dbReference type="AlphaFoldDB" id="A0A1C7PCU6"/>
<evidence type="ECO:0000256" key="1">
    <source>
        <dbReference type="SAM" id="Phobius"/>
    </source>
</evidence>